<organism evidence="2 3">
    <name type="scientific">Dorcoceras hygrometricum</name>
    <dbReference type="NCBI Taxonomy" id="472368"/>
    <lineage>
        <taxon>Eukaryota</taxon>
        <taxon>Viridiplantae</taxon>
        <taxon>Streptophyta</taxon>
        <taxon>Embryophyta</taxon>
        <taxon>Tracheophyta</taxon>
        <taxon>Spermatophyta</taxon>
        <taxon>Magnoliopsida</taxon>
        <taxon>eudicotyledons</taxon>
        <taxon>Gunneridae</taxon>
        <taxon>Pentapetalae</taxon>
        <taxon>asterids</taxon>
        <taxon>lamiids</taxon>
        <taxon>Lamiales</taxon>
        <taxon>Gesneriaceae</taxon>
        <taxon>Didymocarpoideae</taxon>
        <taxon>Trichosporeae</taxon>
        <taxon>Loxocarpinae</taxon>
        <taxon>Dorcoceras</taxon>
    </lineage>
</organism>
<keyword evidence="2" id="KW-0347">Helicase</keyword>
<keyword evidence="2" id="KW-0547">Nucleotide-binding</keyword>
<keyword evidence="2" id="KW-0067">ATP-binding</keyword>
<dbReference type="EMBL" id="KQ987779">
    <property type="protein sequence ID" value="KZV56808.1"/>
    <property type="molecule type" value="Genomic_DNA"/>
</dbReference>
<sequence>MRKLLLTNLLAVATISTVDESIDSRYPRSKKLRRCADEAGVMKISWSVLFASYRRSKDAAVERMISSEAVDNLRSIIKDGCQLTEAQFEMAKATRSLQKKRTQFWKLSNGKKFYRGYIIEATPIEEVDWRVFVQLRDDVGASTYCVSHTVAAVVHLRSLVVLTAAGCGIGSVHVVVRSNLLVEPSDVEEGEM</sequence>
<accession>A0A2Z7DHC2</accession>
<keyword evidence="2" id="KW-0378">Hydrolase</keyword>
<feature type="signal peptide" evidence="1">
    <location>
        <begin position="1"/>
        <end position="20"/>
    </location>
</feature>
<gene>
    <name evidence="2" type="ORF">F511_25068</name>
</gene>
<protein>
    <submittedName>
        <fullName evidence="2">DEAD-box ATP-dependent RNA helicase 20-like</fullName>
    </submittedName>
</protein>
<keyword evidence="1" id="KW-0732">Signal</keyword>
<keyword evidence="3" id="KW-1185">Reference proteome</keyword>
<dbReference type="GO" id="GO:0004386">
    <property type="term" value="F:helicase activity"/>
    <property type="evidence" value="ECO:0007669"/>
    <property type="project" value="UniProtKB-KW"/>
</dbReference>
<evidence type="ECO:0000256" key="1">
    <source>
        <dbReference type="SAM" id="SignalP"/>
    </source>
</evidence>
<evidence type="ECO:0000313" key="2">
    <source>
        <dbReference type="EMBL" id="KZV56808.1"/>
    </source>
</evidence>
<dbReference type="Proteomes" id="UP000250235">
    <property type="component" value="Unassembled WGS sequence"/>
</dbReference>
<name>A0A2Z7DHC2_9LAMI</name>
<reference evidence="2 3" key="1">
    <citation type="journal article" date="2015" name="Proc. Natl. Acad. Sci. U.S.A.">
        <title>The resurrection genome of Boea hygrometrica: A blueprint for survival of dehydration.</title>
        <authorList>
            <person name="Xiao L."/>
            <person name="Yang G."/>
            <person name="Zhang L."/>
            <person name="Yang X."/>
            <person name="Zhao S."/>
            <person name="Ji Z."/>
            <person name="Zhou Q."/>
            <person name="Hu M."/>
            <person name="Wang Y."/>
            <person name="Chen M."/>
            <person name="Xu Y."/>
            <person name="Jin H."/>
            <person name="Xiao X."/>
            <person name="Hu G."/>
            <person name="Bao F."/>
            <person name="Hu Y."/>
            <person name="Wan P."/>
            <person name="Li L."/>
            <person name="Deng X."/>
            <person name="Kuang T."/>
            <person name="Xiang C."/>
            <person name="Zhu J.K."/>
            <person name="Oliver M.J."/>
            <person name="He Y."/>
        </authorList>
    </citation>
    <scope>NUCLEOTIDE SEQUENCE [LARGE SCALE GENOMIC DNA]</scope>
    <source>
        <strain evidence="3">cv. XS01</strain>
    </source>
</reference>
<feature type="chain" id="PRO_5016310760" evidence="1">
    <location>
        <begin position="21"/>
        <end position="192"/>
    </location>
</feature>
<proteinExistence type="predicted"/>
<evidence type="ECO:0000313" key="3">
    <source>
        <dbReference type="Proteomes" id="UP000250235"/>
    </source>
</evidence>
<dbReference type="AlphaFoldDB" id="A0A2Z7DHC2"/>